<dbReference type="SUPFAM" id="SSF88659">
    <property type="entry name" value="Sigma3 and sigma4 domains of RNA polymerase sigma factors"/>
    <property type="match status" value="1"/>
</dbReference>
<keyword evidence="2" id="KW-1185">Reference proteome</keyword>
<dbReference type="InterPro" id="IPR013324">
    <property type="entry name" value="RNA_pol_sigma_r3/r4-like"/>
</dbReference>
<dbReference type="RefSeq" id="WP_380327778.1">
    <property type="nucleotide sequence ID" value="NZ_JBHYPW010000042.1"/>
</dbReference>
<comment type="caution">
    <text evidence="1">The sequence shown here is derived from an EMBL/GenBank/DDBJ whole genome shotgun (WGS) entry which is preliminary data.</text>
</comment>
<proteinExistence type="predicted"/>
<evidence type="ECO:0000313" key="2">
    <source>
        <dbReference type="Proteomes" id="UP001599542"/>
    </source>
</evidence>
<sequence>MTIESSGRSSADGILADLLPALRWGDPSHLGELLADPRLPSRWWTGTALVDAVATITSDTVARLTAQALRTLWPHLTLQEAMPNLRFCPEGQECDLDATVEQVVAAPAAAEGNERLAGLVHAQLRPFRTGGRDLSAPSAETAPEVPGSDTDLTALAGRLLQALPPHTPPELHEAVRALLTWTLTTPTGPLETAPAETGEVTVPKTERPAAEHELPELPELLEDPLQVLAALVSSWDERERTIAGARLFSLTRIPLDTLGEQFEVTRERIRQVQLVVERALRTWLDGDAAAPLVGHLQAVARLLGPVFSVTRLENAHVQYPAAVPGLDVPLWQVIARILPEHRWQDRWLVPADGLEACQERTRAVLVERLAEAPLPWAEVPGVLAGIGVDEADAEAWLEDLGGFRVVEDHLLPWGRNVNERAEAILALAGEPLSSDELNRRLADGTSPFSLRNQLQSDERFLRTDRDRYGLRRWGGTEYLGIREMIVRELEAAGGEARSEDIVAALCGRFDVSEKSIQVYLSGTAFERHRRGWVRFAATESAQDGYQPQRDISRTRRCFWTGGTWVYRIDITREHTRGSGFPVPAGFAAHLGLSPGGKTELTHQAGSVTVSWANQPLFGSLRPLLLQLEAVEGDHVFLAVRDGLLKALRIARETESALQPAERALHLMGLSGQAPRNLPSVLGQRIGLEGTVTMEQVLAHLRVRGDKDILGLLAPGADSTAETAASAVNGTEADSTTQQGAEARIDPAWAAEIIPLLDPHTESAHLELSRALASSGKAAPVFGYELEEGGWPADFAWIGPDTKIAVLADPHNVPTPEEAERREAAYRDAGWTAYSAGAWLERLEELTAAVPDAAPQA</sequence>
<gene>
    <name evidence="1" type="ORF">ACFW6T_06235</name>
</gene>
<dbReference type="EMBL" id="JBHYPX010000008">
    <property type="protein sequence ID" value="MFE1351574.1"/>
    <property type="molecule type" value="Genomic_DNA"/>
</dbReference>
<organism evidence="1 2">
    <name type="scientific">Kitasatospora phosalacinea</name>
    <dbReference type="NCBI Taxonomy" id="2065"/>
    <lineage>
        <taxon>Bacteria</taxon>
        <taxon>Bacillati</taxon>
        <taxon>Actinomycetota</taxon>
        <taxon>Actinomycetes</taxon>
        <taxon>Kitasatosporales</taxon>
        <taxon>Streptomycetaceae</taxon>
        <taxon>Kitasatospora</taxon>
    </lineage>
</organism>
<evidence type="ECO:0000313" key="1">
    <source>
        <dbReference type="EMBL" id="MFE1351574.1"/>
    </source>
</evidence>
<evidence type="ECO:0008006" key="3">
    <source>
        <dbReference type="Google" id="ProtNLM"/>
    </source>
</evidence>
<dbReference type="Proteomes" id="UP001599542">
    <property type="component" value="Unassembled WGS sequence"/>
</dbReference>
<dbReference type="InterPro" id="IPR036388">
    <property type="entry name" value="WH-like_DNA-bd_sf"/>
</dbReference>
<protein>
    <recommendedName>
        <fullName evidence="3">RNA polymerase sigma-70 region 4 domain-containing protein</fullName>
    </recommendedName>
</protein>
<reference evidence="1 2" key="1">
    <citation type="submission" date="2024-09" db="EMBL/GenBank/DDBJ databases">
        <title>The Natural Products Discovery Center: Release of the First 8490 Sequenced Strains for Exploring Actinobacteria Biosynthetic Diversity.</title>
        <authorList>
            <person name="Kalkreuter E."/>
            <person name="Kautsar S.A."/>
            <person name="Yang D."/>
            <person name="Bader C.D."/>
            <person name="Teijaro C.N."/>
            <person name="Fluegel L."/>
            <person name="Davis C.M."/>
            <person name="Simpson J.R."/>
            <person name="Lauterbach L."/>
            <person name="Steele A.D."/>
            <person name="Gui C."/>
            <person name="Meng S."/>
            <person name="Li G."/>
            <person name="Viehrig K."/>
            <person name="Ye F."/>
            <person name="Su P."/>
            <person name="Kiefer A.F."/>
            <person name="Nichols A."/>
            <person name="Cepeda A.J."/>
            <person name="Yan W."/>
            <person name="Fan B."/>
            <person name="Jiang Y."/>
            <person name="Adhikari A."/>
            <person name="Zheng C.-J."/>
            <person name="Schuster L."/>
            <person name="Cowan T.M."/>
            <person name="Smanski M.J."/>
            <person name="Chevrette M.G."/>
            <person name="De Carvalho L.P.S."/>
            <person name="Shen B."/>
        </authorList>
    </citation>
    <scope>NUCLEOTIDE SEQUENCE [LARGE SCALE GENOMIC DNA]</scope>
    <source>
        <strain evidence="1 2">NPDC058753</strain>
    </source>
</reference>
<accession>A0ABW6GG42</accession>
<name>A0ABW6GG42_9ACTN</name>
<dbReference type="Gene3D" id="1.10.10.10">
    <property type="entry name" value="Winged helix-like DNA-binding domain superfamily/Winged helix DNA-binding domain"/>
    <property type="match status" value="1"/>
</dbReference>